<protein>
    <submittedName>
        <fullName evidence="2">9443_t:CDS:1</fullName>
    </submittedName>
</protein>
<dbReference type="EMBL" id="CAJVPK010000878">
    <property type="protein sequence ID" value="CAG8556441.1"/>
    <property type="molecule type" value="Genomic_DNA"/>
</dbReference>
<sequence>MDPTVLEKLEEIHASCTEFMNNYQATFNLPTKFKTKRKNELKGELKLVLDDINNIHKFCKDDNSLKAAQEMLDPVRTMINKILKPKVIITCSPTISRAGSPSNSFATNFVRAVAATDSTQTNGAATNSVAKTSATSNKVRINITSRNSLRITIPAISSSINSINPATKKIRTDLNNNTSLGKRKSSRGRKKRKTN</sequence>
<keyword evidence="3" id="KW-1185">Reference proteome</keyword>
<comment type="caution">
    <text evidence="2">The sequence shown here is derived from an EMBL/GenBank/DDBJ whole genome shotgun (WGS) entry which is preliminary data.</text>
</comment>
<dbReference type="OrthoDB" id="10461294at2759"/>
<reference evidence="2" key="1">
    <citation type="submission" date="2021-06" db="EMBL/GenBank/DDBJ databases">
        <authorList>
            <person name="Kallberg Y."/>
            <person name="Tangrot J."/>
            <person name="Rosling A."/>
        </authorList>
    </citation>
    <scope>NUCLEOTIDE SEQUENCE</scope>
    <source>
        <strain evidence="2">AZ414A</strain>
    </source>
</reference>
<feature type="region of interest" description="Disordered" evidence="1">
    <location>
        <begin position="171"/>
        <end position="195"/>
    </location>
</feature>
<accession>A0A9N9B9T4</accession>
<dbReference type="AlphaFoldDB" id="A0A9N9B9T4"/>
<evidence type="ECO:0000313" key="2">
    <source>
        <dbReference type="EMBL" id="CAG8556441.1"/>
    </source>
</evidence>
<evidence type="ECO:0000313" key="3">
    <source>
        <dbReference type="Proteomes" id="UP000789706"/>
    </source>
</evidence>
<gene>
    <name evidence="2" type="ORF">DEBURN_LOCUS7363</name>
</gene>
<organism evidence="2 3">
    <name type="scientific">Diversispora eburnea</name>
    <dbReference type="NCBI Taxonomy" id="1213867"/>
    <lineage>
        <taxon>Eukaryota</taxon>
        <taxon>Fungi</taxon>
        <taxon>Fungi incertae sedis</taxon>
        <taxon>Mucoromycota</taxon>
        <taxon>Glomeromycotina</taxon>
        <taxon>Glomeromycetes</taxon>
        <taxon>Diversisporales</taxon>
        <taxon>Diversisporaceae</taxon>
        <taxon>Diversispora</taxon>
    </lineage>
</organism>
<dbReference type="Proteomes" id="UP000789706">
    <property type="component" value="Unassembled WGS sequence"/>
</dbReference>
<evidence type="ECO:0000256" key="1">
    <source>
        <dbReference type="SAM" id="MobiDB-lite"/>
    </source>
</evidence>
<feature type="compositionally biased region" description="Basic residues" evidence="1">
    <location>
        <begin position="181"/>
        <end position="195"/>
    </location>
</feature>
<name>A0A9N9B9T4_9GLOM</name>
<proteinExistence type="predicted"/>